<dbReference type="Proteomes" id="UP000202786">
    <property type="component" value="Segment"/>
</dbReference>
<evidence type="ECO:0000313" key="1">
    <source>
        <dbReference type="EMBL" id="AGM11571.1"/>
    </source>
</evidence>
<evidence type="ECO:0000313" key="2">
    <source>
        <dbReference type="Proteomes" id="UP000202786"/>
    </source>
</evidence>
<reference evidence="1 2" key="1">
    <citation type="submission" date="2012-12" db="EMBL/GenBank/DDBJ databases">
        <authorList>
            <person name="Sencilo A."/>
            <person name="Jacobs-Sera D."/>
            <person name="Russell D.A."/>
            <person name="Ko C."/>
            <person name="Atanasova N."/>
            <person name="Osterlund E."/>
            <person name="Oksanen H.M."/>
            <person name="Bamford D.H."/>
            <person name="Hatfull G.F."/>
            <person name="Roine E."/>
            <person name="Hendrix R.W."/>
        </authorList>
    </citation>
    <scope>NUCLEOTIDE SEQUENCE [LARGE SCALE GENOMIC DNA]</scope>
</reference>
<dbReference type="KEGG" id="vg:16194116"/>
<dbReference type="EMBL" id="KC292026">
    <property type="protein sequence ID" value="AGM11571.1"/>
    <property type="molecule type" value="Genomic_DNA"/>
</dbReference>
<proteinExistence type="predicted"/>
<sequence>MLECRLQRLRQFPSRQLAKWRLRFQLATSRLYPRLHHKPAYSILRGPTIKRFRFTYP</sequence>
<protein>
    <submittedName>
        <fullName evidence="1">Uncharacterized protein</fullName>
    </submittedName>
</protein>
<gene>
    <name evidence="1" type="primary">274</name>
    <name evidence="1" type="ORF">HGTV1_274</name>
</gene>
<accession>R4TH11</accession>
<organism evidence="1 2">
    <name type="scientific">Halogranum tailed virus 1</name>
    <dbReference type="NCBI Taxonomy" id="1273749"/>
    <lineage>
        <taxon>Viruses</taxon>
        <taxon>Duplodnaviria</taxon>
        <taxon>Heunggongvirae</taxon>
        <taxon>Uroviricota</taxon>
        <taxon>Caudoviricetes</taxon>
        <taxon>Thumleimavirales</taxon>
        <taxon>Halomagnusviridae</taxon>
        <taxon>Hagravirus</taxon>
        <taxon>Hagravirus capitaneum</taxon>
        <taxon>Hagravirus HGTV1</taxon>
    </lineage>
</organism>
<dbReference type="RefSeq" id="YP_008059449.1">
    <property type="nucleotide sequence ID" value="NC_021328.1"/>
</dbReference>
<dbReference type="GeneID" id="16194116"/>
<name>R4TH11_9CAUD</name>
<keyword evidence="2" id="KW-1185">Reference proteome</keyword>